<dbReference type="EMBL" id="JABSTV010001253">
    <property type="protein sequence ID" value="KAH7943900.1"/>
    <property type="molecule type" value="Genomic_DNA"/>
</dbReference>
<sequence>MAADEFASMIRSRLRSVEGLHDFMRLTGVVKEHVTCARPVDGRGVQLQDLNAYCWRIVRRYLSFDDVKRLTVAMSDNSTPG</sequence>
<reference evidence="1" key="2">
    <citation type="submission" date="2021-09" db="EMBL/GenBank/DDBJ databases">
        <authorList>
            <person name="Jia N."/>
            <person name="Wang J."/>
            <person name="Shi W."/>
            <person name="Du L."/>
            <person name="Sun Y."/>
            <person name="Zhan W."/>
            <person name="Jiang J."/>
            <person name="Wang Q."/>
            <person name="Zhang B."/>
            <person name="Ji P."/>
            <person name="Sakyi L.B."/>
            <person name="Cui X."/>
            <person name="Yuan T."/>
            <person name="Jiang B."/>
            <person name="Yang W."/>
            <person name="Lam T.T.-Y."/>
            <person name="Chang Q."/>
            <person name="Ding S."/>
            <person name="Wang X."/>
            <person name="Zhu J."/>
            <person name="Ruan X."/>
            <person name="Zhao L."/>
            <person name="Wei J."/>
            <person name="Que T."/>
            <person name="Du C."/>
            <person name="Cheng J."/>
            <person name="Dai P."/>
            <person name="Han X."/>
            <person name="Huang E."/>
            <person name="Gao Y."/>
            <person name="Liu J."/>
            <person name="Shao H."/>
            <person name="Ye R."/>
            <person name="Li L."/>
            <person name="Wei W."/>
            <person name="Wang X."/>
            <person name="Wang C."/>
            <person name="Huo Q."/>
            <person name="Li W."/>
            <person name="Guo W."/>
            <person name="Chen H."/>
            <person name="Chen S."/>
            <person name="Zhou L."/>
            <person name="Zhou L."/>
            <person name="Ni X."/>
            <person name="Tian J."/>
            <person name="Zhou Y."/>
            <person name="Sheng Y."/>
            <person name="Liu T."/>
            <person name="Pan Y."/>
            <person name="Xia L."/>
            <person name="Li J."/>
            <person name="Zhao F."/>
            <person name="Cao W."/>
        </authorList>
    </citation>
    <scope>NUCLEOTIDE SEQUENCE</scope>
    <source>
        <strain evidence="1">Rsan-2018</strain>
        <tissue evidence="1">Larvae</tissue>
    </source>
</reference>
<protein>
    <submittedName>
        <fullName evidence="1">Uncharacterized protein</fullName>
    </submittedName>
</protein>
<evidence type="ECO:0000313" key="2">
    <source>
        <dbReference type="Proteomes" id="UP000821837"/>
    </source>
</evidence>
<organism evidence="1 2">
    <name type="scientific">Rhipicephalus sanguineus</name>
    <name type="common">Brown dog tick</name>
    <name type="synonym">Ixodes sanguineus</name>
    <dbReference type="NCBI Taxonomy" id="34632"/>
    <lineage>
        <taxon>Eukaryota</taxon>
        <taxon>Metazoa</taxon>
        <taxon>Ecdysozoa</taxon>
        <taxon>Arthropoda</taxon>
        <taxon>Chelicerata</taxon>
        <taxon>Arachnida</taxon>
        <taxon>Acari</taxon>
        <taxon>Parasitiformes</taxon>
        <taxon>Ixodida</taxon>
        <taxon>Ixodoidea</taxon>
        <taxon>Ixodidae</taxon>
        <taxon>Rhipicephalinae</taxon>
        <taxon>Rhipicephalus</taxon>
        <taxon>Rhipicephalus</taxon>
    </lineage>
</organism>
<name>A0A9D4SQX8_RHISA</name>
<comment type="caution">
    <text evidence="1">The sequence shown here is derived from an EMBL/GenBank/DDBJ whole genome shotgun (WGS) entry which is preliminary data.</text>
</comment>
<evidence type="ECO:0000313" key="1">
    <source>
        <dbReference type="EMBL" id="KAH7943900.1"/>
    </source>
</evidence>
<reference evidence="1" key="1">
    <citation type="journal article" date="2020" name="Cell">
        <title>Large-Scale Comparative Analyses of Tick Genomes Elucidate Their Genetic Diversity and Vector Capacities.</title>
        <authorList>
            <consortium name="Tick Genome and Microbiome Consortium (TIGMIC)"/>
            <person name="Jia N."/>
            <person name="Wang J."/>
            <person name="Shi W."/>
            <person name="Du L."/>
            <person name="Sun Y."/>
            <person name="Zhan W."/>
            <person name="Jiang J.F."/>
            <person name="Wang Q."/>
            <person name="Zhang B."/>
            <person name="Ji P."/>
            <person name="Bell-Sakyi L."/>
            <person name="Cui X.M."/>
            <person name="Yuan T.T."/>
            <person name="Jiang B.G."/>
            <person name="Yang W.F."/>
            <person name="Lam T.T."/>
            <person name="Chang Q.C."/>
            <person name="Ding S.J."/>
            <person name="Wang X.J."/>
            <person name="Zhu J.G."/>
            <person name="Ruan X.D."/>
            <person name="Zhao L."/>
            <person name="Wei J.T."/>
            <person name="Ye R.Z."/>
            <person name="Que T.C."/>
            <person name="Du C.H."/>
            <person name="Zhou Y.H."/>
            <person name="Cheng J.X."/>
            <person name="Dai P.F."/>
            <person name="Guo W.B."/>
            <person name="Han X.H."/>
            <person name="Huang E.J."/>
            <person name="Li L.F."/>
            <person name="Wei W."/>
            <person name="Gao Y.C."/>
            <person name="Liu J.Z."/>
            <person name="Shao H.Z."/>
            <person name="Wang X."/>
            <person name="Wang C.C."/>
            <person name="Yang T.C."/>
            <person name="Huo Q.B."/>
            <person name="Li W."/>
            <person name="Chen H.Y."/>
            <person name="Chen S.E."/>
            <person name="Zhou L.G."/>
            <person name="Ni X.B."/>
            <person name="Tian J.H."/>
            <person name="Sheng Y."/>
            <person name="Liu T."/>
            <person name="Pan Y.S."/>
            <person name="Xia L.Y."/>
            <person name="Li J."/>
            <person name="Zhao F."/>
            <person name="Cao W.C."/>
        </authorList>
    </citation>
    <scope>NUCLEOTIDE SEQUENCE</scope>
    <source>
        <strain evidence="1">Rsan-2018</strain>
    </source>
</reference>
<gene>
    <name evidence="1" type="ORF">HPB52_012668</name>
</gene>
<accession>A0A9D4SQX8</accession>
<keyword evidence="2" id="KW-1185">Reference proteome</keyword>
<dbReference type="AlphaFoldDB" id="A0A9D4SQX8"/>
<dbReference type="Proteomes" id="UP000821837">
    <property type="component" value="Unassembled WGS sequence"/>
</dbReference>
<proteinExistence type="predicted"/>